<name>A0A381S9T4_9ZZZZ</name>
<gene>
    <name evidence="1" type="ORF">METZ01_LOCUS51861</name>
</gene>
<dbReference type="GO" id="GO:0036088">
    <property type="term" value="P:D-serine catabolic process"/>
    <property type="evidence" value="ECO:0007669"/>
    <property type="project" value="TreeGrafter"/>
</dbReference>
<dbReference type="InterPro" id="IPR051466">
    <property type="entry name" value="D-amino_acid_metab_enzyme"/>
</dbReference>
<proteinExistence type="predicted"/>
<dbReference type="EMBL" id="UINC01002659">
    <property type="protein sequence ID" value="SUZ99007.1"/>
    <property type="molecule type" value="Genomic_DNA"/>
</dbReference>
<dbReference type="GO" id="GO:0008721">
    <property type="term" value="F:D-serine ammonia-lyase activity"/>
    <property type="evidence" value="ECO:0007669"/>
    <property type="project" value="TreeGrafter"/>
</dbReference>
<reference evidence="1" key="1">
    <citation type="submission" date="2018-05" db="EMBL/GenBank/DDBJ databases">
        <authorList>
            <person name="Lanie J.A."/>
            <person name="Ng W.-L."/>
            <person name="Kazmierczak K.M."/>
            <person name="Andrzejewski T.M."/>
            <person name="Davidsen T.M."/>
            <person name="Wayne K.J."/>
            <person name="Tettelin H."/>
            <person name="Glass J.I."/>
            <person name="Rusch D."/>
            <person name="Podicherti R."/>
            <person name="Tsui H.-C.T."/>
            <person name="Winkler M.E."/>
        </authorList>
    </citation>
    <scope>NUCLEOTIDE SEQUENCE</scope>
</reference>
<protein>
    <submittedName>
        <fullName evidence="1">Uncharacterized protein</fullName>
    </submittedName>
</protein>
<dbReference type="Gene3D" id="3.20.20.10">
    <property type="entry name" value="Alanine racemase"/>
    <property type="match status" value="1"/>
</dbReference>
<evidence type="ECO:0000313" key="1">
    <source>
        <dbReference type="EMBL" id="SUZ99007.1"/>
    </source>
</evidence>
<dbReference type="PANTHER" id="PTHR28004">
    <property type="entry name" value="ZGC:162816-RELATED"/>
    <property type="match status" value="1"/>
</dbReference>
<dbReference type="PANTHER" id="PTHR28004:SF2">
    <property type="entry name" value="D-SERINE DEHYDRATASE"/>
    <property type="match status" value="1"/>
</dbReference>
<organism evidence="1">
    <name type="scientific">marine metagenome</name>
    <dbReference type="NCBI Taxonomy" id="408172"/>
    <lineage>
        <taxon>unclassified sequences</taxon>
        <taxon>metagenomes</taxon>
        <taxon>ecological metagenomes</taxon>
    </lineage>
</organism>
<feature type="non-terminal residue" evidence="1">
    <location>
        <position position="187"/>
    </location>
</feature>
<accession>A0A381S9T4</accession>
<dbReference type="AlphaFoldDB" id="A0A381S9T4"/>
<sequence>MAALAAAEIVAPAVGNCNRTCAYGPFMVFFCPSILHWRFCYMPPKWLLETTQMERPIFQPVGTSVEELDTPALVIDLDVMDKNIQTFQGYFAATVAKARPVVTSHLCPQIARRQLDAGGTVGGIAVTTVGEAEVFASAGFSDILLANQVVTVSKIRRLCALAGQTSIGIAVDNPDNAQQLSSGAVES</sequence>
<dbReference type="SUPFAM" id="SSF51419">
    <property type="entry name" value="PLP-binding barrel"/>
    <property type="match status" value="1"/>
</dbReference>
<dbReference type="InterPro" id="IPR029066">
    <property type="entry name" value="PLP-binding_barrel"/>
</dbReference>